<protein>
    <submittedName>
        <fullName evidence="5">Helix-turn-helix domain-containing protein</fullName>
    </submittedName>
</protein>
<reference evidence="5" key="1">
    <citation type="submission" date="2021-02" db="EMBL/GenBank/DDBJ databases">
        <title>Infant gut strain persistence is associated with maternal origin, phylogeny, and functional potential including surface adhesion and iron acquisition.</title>
        <authorList>
            <person name="Lou Y.C."/>
        </authorList>
    </citation>
    <scope>NUCLEOTIDE SEQUENCE</scope>
    <source>
        <strain evidence="5">L3_101_000M1_dasL3_101_000M1_concoct_87</strain>
    </source>
</reference>
<evidence type="ECO:0000256" key="1">
    <source>
        <dbReference type="ARBA" id="ARBA00023015"/>
    </source>
</evidence>
<keyword evidence="2" id="KW-0238">DNA-binding</keyword>
<dbReference type="SUPFAM" id="SSF46689">
    <property type="entry name" value="Homeodomain-like"/>
    <property type="match status" value="2"/>
</dbReference>
<evidence type="ECO:0000256" key="3">
    <source>
        <dbReference type="ARBA" id="ARBA00023163"/>
    </source>
</evidence>
<dbReference type="InterPro" id="IPR020449">
    <property type="entry name" value="Tscrpt_reg_AraC-type_HTH"/>
</dbReference>
<proteinExistence type="predicted"/>
<dbReference type="GO" id="GO:0043565">
    <property type="term" value="F:sequence-specific DNA binding"/>
    <property type="evidence" value="ECO:0007669"/>
    <property type="project" value="InterPro"/>
</dbReference>
<dbReference type="SMART" id="SM00342">
    <property type="entry name" value="HTH_ARAC"/>
    <property type="match status" value="1"/>
</dbReference>
<dbReference type="InterPro" id="IPR018062">
    <property type="entry name" value="HTH_AraC-typ_CS"/>
</dbReference>
<dbReference type="InterPro" id="IPR037923">
    <property type="entry name" value="HTH-like"/>
</dbReference>
<accession>A0A943HIT7</accession>
<organism evidence="5 6">
    <name type="scientific">Subdoligranulum variabile</name>
    <dbReference type="NCBI Taxonomy" id="214851"/>
    <lineage>
        <taxon>Bacteria</taxon>
        <taxon>Bacillati</taxon>
        <taxon>Bacillota</taxon>
        <taxon>Clostridia</taxon>
        <taxon>Eubacteriales</taxon>
        <taxon>Oscillospiraceae</taxon>
        <taxon>Subdoligranulum</taxon>
    </lineage>
</organism>
<evidence type="ECO:0000256" key="2">
    <source>
        <dbReference type="ARBA" id="ARBA00023125"/>
    </source>
</evidence>
<keyword evidence="3" id="KW-0804">Transcription</keyword>
<feature type="domain" description="HTH araC/xylS-type" evidence="4">
    <location>
        <begin position="192"/>
        <end position="290"/>
    </location>
</feature>
<evidence type="ECO:0000313" key="5">
    <source>
        <dbReference type="EMBL" id="MBS5332001.1"/>
    </source>
</evidence>
<dbReference type="InterPro" id="IPR018060">
    <property type="entry name" value="HTH_AraC"/>
</dbReference>
<dbReference type="PROSITE" id="PS01124">
    <property type="entry name" value="HTH_ARAC_FAMILY_2"/>
    <property type="match status" value="1"/>
</dbReference>
<dbReference type="PANTHER" id="PTHR43280:SF28">
    <property type="entry name" value="HTH-TYPE TRANSCRIPTIONAL ACTIVATOR RHAS"/>
    <property type="match status" value="1"/>
</dbReference>
<sequence>MRRIFMDTPLFDGKLVHSQRIIYTPSPFARASLVHLQEVGTLQARSPHASTRQGLASYLFFMVESGSGTLEYEGQTRALRAGDCAFLDCRRPYRHYTGDDLWTLRWVHFYGPNMGAIYKKYQERGGQPSFHAEDAAAYTTSLETLYTLAGSDNYVRDMQICEKLMALLTLLMQESWHPDTARTTAGKRQNLQEIKDYLDTHFAEKITLDALAERFYINKFYLTRVFKEQFGQTVTNYLVQLRITQAKRLLRFSDKNVEAIAQECGLNDANYFSRLFKKVEGTTPGEYRRQW</sequence>
<dbReference type="Pfam" id="PF12833">
    <property type="entry name" value="HTH_18"/>
    <property type="match status" value="1"/>
</dbReference>
<dbReference type="AlphaFoldDB" id="A0A943HIT7"/>
<dbReference type="SUPFAM" id="SSF51215">
    <property type="entry name" value="Regulatory protein AraC"/>
    <property type="match status" value="1"/>
</dbReference>
<gene>
    <name evidence="5" type="ORF">KHY36_05655</name>
</gene>
<dbReference type="GO" id="GO:0003700">
    <property type="term" value="F:DNA-binding transcription factor activity"/>
    <property type="evidence" value="ECO:0007669"/>
    <property type="project" value="InterPro"/>
</dbReference>
<dbReference type="Pfam" id="PF02311">
    <property type="entry name" value="AraC_binding"/>
    <property type="match status" value="1"/>
</dbReference>
<evidence type="ECO:0000259" key="4">
    <source>
        <dbReference type="PROSITE" id="PS01124"/>
    </source>
</evidence>
<dbReference type="Proteomes" id="UP000759273">
    <property type="component" value="Unassembled WGS sequence"/>
</dbReference>
<name>A0A943HIT7_9FIRM</name>
<dbReference type="PANTHER" id="PTHR43280">
    <property type="entry name" value="ARAC-FAMILY TRANSCRIPTIONAL REGULATOR"/>
    <property type="match status" value="1"/>
</dbReference>
<dbReference type="PROSITE" id="PS00041">
    <property type="entry name" value="HTH_ARAC_FAMILY_1"/>
    <property type="match status" value="1"/>
</dbReference>
<evidence type="ECO:0000313" key="6">
    <source>
        <dbReference type="Proteomes" id="UP000759273"/>
    </source>
</evidence>
<dbReference type="InterPro" id="IPR003313">
    <property type="entry name" value="AraC-bd"/>
</dbReference>
<dbReference type="EMBL" id="JAGZGG010000009">
    <property type="protein sequence ID" value="MBS5332001.1"/>
    <property type="molecule type" value="Genomic_DNA"/>
</dbReference>
<dbReference type="InterPro" id="IPR009057">
    <property type="entry name" value="Homeodomain-like_sf"/>
</dbReference>
<dbReference type="Gene3D" id="2.60.120.280">
    <property type="entry name" value="Regulatory protein AraC"/>
    <property type="match status" value="1"/>
</dbReference>
<keyword evidence="1" id="KW-0805">Transcription regulation</keyword>
<dbReference type="PRINTS" id="PR00032">
    <property type="entry name" value="HTHARAC"/>
</dbReference>
<comment type="caution">
    <text evidence="5">The sequence shown here is derived from an EMBL/GenBank/DDBJ whole genome shotgun (WGS) entry which is preliminary data.</text>
</comment>
<dbReference type="Gene3D" id="1.10.10.60">
    <property type="entry name" value="Homeodomain-like"/>
    <property type="match status" value="2"/>
</dbReference>